<evidence type="ECO:0000313" key="2">
    <source>
        <dbReference type="Proteomes" id="UP000504610"/>
    </source>
</evidence>
<evidence type="ECO:0000313" key="3">
    <source>
        <dbReference type="RefSeq" id="XP_018490116.1"/>
    </source>
</evidence>
<accession>A0A6J0P0T0</accession>
<keyword evidence="2" id="KW-1185">Reference proteome</keyword>
<dbReference type="RefSeq" id="XP_018490116.1">
    <property type="nucleotide sequence ID" value="XM_018634614.2"/>
</dbReference>
<proteinExistence type="predicted"/>
<dbReference type="OrthoDB" id="1097888at2759"/>
<reference evidence="3" key="2">
    <citation type="submission" date="2025-08" db="UniProtKB">
        <authorList>
            <consortium name="RefSeq"/>
        </authorList>
    </citation>
    <scope>IDENTIFICATION</scope>
    <source>
        <tissue evidence="3">Leaf</tissue>
    </source>
</reference>
<gene>
    <name evidence="3" type="primary">LOC108860762</name>
</gene>
<name>A0A6J0P0T0_RAPSA</name>
<reference evidence="2" key="1">
    <citation type="journal article" date="2019" name="Database">
        <title>The radish genome database (RadishGD): an integrated information resource for radish genomics.</title>
        <authorList>
            <person name="Yu H.J."/>
            <person name="Baek S."/>
            <person name="Lee Y.J."/>
            <person name="Cho A."/>
            <person name="Mun J.H."/>
        </authorList>
    </citation>
    <scope>NUCLEOTIDE SEQUENCE [LARGE SCALE GENOMIC DNA]</scope>
    <source>
        <strain evidence="2">cv. WK10039</strain>
    </source>
</reference>
<dbReference type="Proteomes" id="UP000504610">
    <property type="component" value="Chromosome 5"/>
</dbReference>
<feature type="chain" id="PRO_5026826475" evidence="1">
    <location>
        <begin position="20"/>
        <end position="127"/>
    </location>
</feature>
<dbReference type="AlphaFoldDB" id="A0A6J0P0T0"/>
<evidence type="ECO:0000256" key="1">
    <source>
        <dbReference type="SAM" id="SignalP"/>
    </source>
</evidence>
<organism evidence="2 3">
    <name type="scientific">Raphanus sativus</name>
    <name type="common">Radish</name>
    <name type="synonym">Raphanus raphanistrum var. sativus</name>
    <dbReference type="NCBI Taxonomy" id="3726"/>
    <lineage>
        <taxon>Eukaryota</taxon>
        <taxon>Viridiplantae</taxon>
        <taxon>Streptophyta</taxon>
        <taxon>Embryophyta</taxon>
        <taxon>Tracheophyta</taxon>
        <taxon>Spermatophyta</taxon>
        <taxon>Magnoliopsida</taxon>
        <taxon>eudicotyledons</taxon>
        <taxon>Gunneridae</taxon>
        <taxon>Pentapetalae</taxon>
        <taxon>rosids</taxon>
        <taxon>malvids</taxon>
        <taxon>Brassicales</taxon>
        <taxon>Brassicaceae</taxon>
        <taxon>Brassiceae</taxon>
        <taxon>Raphanus</taxon>
    </lineage>
</organism>
<dbReference type="KEGG" id="rsz:108860762"/>
<keyword evidence="1" id="KW-0732">Signal</keyword>
<feature type="signal peptide" evidence="1">
    <location>
        <begin position="1"/>
        <end position="19"/>
    </location>
</feature>
<dbReference type="GeneID" id="108860762"/>
<sequence>MAKIALLLFVMAILVSLHANEAHHRKGDPAREKDLTAKKKSIQGLTSEVKSLSKSEQVVNNIEKDHNKNKMLSKKDHKKKLDSMAYAQKLKKFRRVTKIKRVPARKRKSVSIIQSILKDFGLNGGRN</sequence>
<protein>
    <submittedName>
        <fullName evidence="3">Uncharacterized protein LOC108860762</fullName>
    </submittedName>
</protein>